<dbReference type="HOGENOM" id="CLU_2120722_0_0_1"/>
<dbReference type="EMBL" id="FQ790261">
    <property type="protein sequence ID" value="CCD43639.1"/>
    <property type="molecule type" value="Genomic_DNA"/>
</dbReference>
<dbReference type="AlphaFoldDB" id="G2XSK2"/>
<evidence type="ECO:0000313" key="2">
    <source>
        <dbReference type="Proteomes" id="UP000008177"/>
    </source>
</evidence>
<protein>
    <submittedName>
        <fullName evidence="1">Uncharacterized protein</fullName>
    </submittedName>
</protein>
<dbReference type="Pfam" id="PF13637">
    <property type="entry name" value="Ank_4"/>
    <property type="match status" value="1"/>
</dbReference>
<dbReference type="Gene3D" id="1.25.40.20">
    <property type="entry name" value="Ankyrin repeat-containing domain"/>
    <property type="match status" value="1"/>
</dbReference>
<name>G2XSK2_BOTF4</name>
<dbReference type="InParanoid" id="G2XSK2"/>
<dbReference type="Proteomes" id="UP000008177">
    <property type="component" value="Unplaced contigs"/>
</dbReference>
<reference evidence="2" key="1">
    <citation type="journal article" date="2011" name="PLoS Genet.">
        <title>Genomic analysis of the necrotrophic fungal pathogens Sclerotinia sclerotiorum and Botrytis cinerea.</title>
        <authorList>
            <person name="Amselem J."/>
            <person name="Cuomo C.A."/>
            <person name="van Kan J.A."/>
            <person name="Viaud M."/>
            <person name="Benito E.P."/>
            <person name="Couloux A."/>
            <person name="Coutinho P.M."/>
            <person name="de Vries R.P."/>
            <person name="Dyer P.S."/>
            <person name="Fillinger S."/>
            <person name="Fournier E."/>
            <person name="Gout L."/>
            <person name="Hahn M."/>
            <person name="Kohn L."/>
            <person name="Lapalu N."/>
            <person name="Plummer K.M."/>
            <person name="Pradier J.M."/>
            <person name="Quevillon E."/>
            <person name="Sharon A."/>
            <person name="Simon A."/>
            <person name="ten Have A."/>
            <person name="Tudzynski B."/>
            <person name="Tudzynski P."/>
            <person name="Wincker P."/>
            <person name="Andrew M."/>
            <person name="Anthouard V."/>
            <person name="Beever R.E."/>
            <person name="Beffa R."/>
            <person name="Benoit I."/>
            <person name="Bouzid O."/>
            <person name="Brault B."/>
            <person name="Chen Z."/>
            <person name="Choquer M."/>
            <person name="Collemare J."/>
            <person name="Cotton P."/>
            <person name="Danchin E.G."/>
            <person name="Da Silva C."/>
            <person name="Gautier A."/>
            <person name="Giraud C."/>
            <person name="Giraud T."/>
            <person name="Gonzalez C."/>
            <person name="Grossetete S."/>
            <person name="Guldener U."/>
            <person name="Henrissat B."/>
            <person name="Howlett B.J."/>
            <person name="Kodira C."/>
            <person name="Kretschmer M."/>
            <person name="Lappartient A."/>
            <person name="Leroch M."/>
            <person name="Levis C."/>
            <person name="Mauceli E."/>
            <person name="Neuveglise C."/>
            <person name="Oeser B."/>
            <person name="Pearson M."/>
            <person name="Poulain J."/>
            <person name="Poussereau N."/>
            <person name="Quesneville H."/>
            <person name="Rascle C."/>
            <person name="Schumacher J."/>
            <person name="Segurens B."/>
            <person name="Sexton A."/>
            <person name="Silva E."/>
            <person name="Sirven C."/>
            <person name="Soanes D.M."/>
            <person name="Talbot N.J."/>
            <person name="Templeton M."/>
            <person name="Yandava C."/>
            <person name="Yarden O."/>
            <person name="Zeng Q."/>
            <person name="Rollins J.A."/>
            <person name="Lebrun M.H."/>
            <person name="Dickman M."/>
        </authorList>
    </citation>
    <scope>NUCLEOTIDE SEQUENCE [LARGE SCALE GENOMIC DNA]</scope>
    <source>
        <strain evidence="2">T4</strain>
    </source>
</reference>
<dbReference type="InterPro" id="IPR036770">
    <property type="entry name" value="Ankyrin_rpt-contain_sf"/>
</dbReference>
<dbReference type="InterPro" id="IPR002110">
    <property type="entry name" value="Ankyrin_rpt"/>
</dbReference>
<gene>
    <name evidence="1" type="ORF">BofuT4_P064810.1</name>
</gene>
<organism evidence="1 2">
    <name type="scientific">Botryotinia fuckeliana (strain T4)</name>
    <name type="common">Noble rot fungus</name>
    <name type="synonym">Botrytis cinerea</name>
    <dbReference type="NCBI Taxonomy" id="999810"/>
    <lineage>
        <taxon>Eukaryota</taxon>
        <taxon>Fungi</taxon>
        <taxon>Dikarya</taxon>
        <taxon>Ascomycota</taxon>
        <taxon>Pezizomycotina</taxon>
        <taxon>Leotiomycetes</taxon>
        <taxon>Helotiales</taxon>
        <taxon>Sclerotiniaceae</taxon>
        <taxon>Botrytis</taxon>
    </lineage>
</organism>
<sequence length="114" mass="12420">MLIHTACYHGPTTAIEELLSAGWSTETTNKLGYTPFISATVGSEKSIVELLLSRGAHLSNVMYRFGKLDQPYHPLEFAKSATICRLIDSKGLGDWLPEALEDEEISFSGGRAGC</sequence>
<proteinExistence type="predicted"/>
<evidence type="ECO:0000313" key="1">
    <source>
        <dbReference type="EMBL" id="CCD43639.1"/>
    </source>
</evidence>
<dbReference type="SUPFAM" id="SSF48403">
    <property type="entry name" value="Ankyrin repeat"/>
    <property type="match status" value="1"/>
</dbReference>
<accession>G2XSK2</accession>